<dbReference type="PATRIC" id="fig|1560234.3.peg.3313"/>
<protein>
    <recommendedName>
        <fullName evidence="4">Periplasmic heavy metal sensor</fullName>
    </recommendedName>
</protein>
<evidence type="ECO:0000313" key="2">
    <source>
        <dbReference type="EMBL" id="OBQ52655.1"/>
    </source>
</evidence>
<accession>A0A1B7XEP7</accession>
<comment type="caution">
    <text evidence="2">The sequence shown here is derived from an EMBL/GenBank/DDBJ whole genome shotgun (WGS) entry which is preliminary data.</text>
</comment>
<gene>
    <name evidence="2" type="ORF">SP90_06690</name>
</gene>
<dbReference type="Proteomes" id="UP000091979">
    <property type="component" value="Unassembled WGS sequence"/>
</dbReference>
<dbReference type="EMBL" id="JXMS01000009">
    <property type="protein sequence ID" value="OBQ52655.1"/>
    <property type="molecule type" value="Genomic_DNA"/>
</dbReference>
<sequence>MKSWKVWTAFILVFVLGVACGVFGSGYAVKHRLKTFKGLKGGAFGGKRFLERIERQVQPDSQTMEQITVIVHQHQKKLRAVRDRALQERMTIFNDTKKQIIPLLTPDEKVRFERVVERIHKRFQRVKLMRSLQQ</sequence>
<dbReference type="OrthoDB" id="5465165at2"/>
<reference evidence="2 3" key="1">
    <citation type="submission" date="2015-01" db="EMBL/GenBank/DDBJ databases">
        <title>Desulfovibrio sp. JC271 draft genome sequence.</title>
        <authorList>
            <person name="Shivani Y."/>
            <person name="Subhash Y."/>
            <person name="Sasikala C."/>
            <person name="Ramana C.V."/>
        </authorList>
    </citation>
    <scope>NUCLEOTIDE SEQUENCE [LARGE SCALE GENOMIC DNA]</scope>
    <source>
        <strain evidence="2 3">JC271</strain>
    </source>
</reference>
<keyword evidence="3" id="KW-1185">Reference proteome</keyword>
<evidence type="ECO:0008006" key="4">
    <source>
        <dbReference type="Google" id="ProtNLM"/>
    </source>
</evidence>
<dbReference type="STRING" id="1560234.SP90_06690"/>
<keyword evidence="1" id="KW-0472">Membrane</keyword>
<name>A0A1B7XEP7_9BACT</name>
<dbReference type="AlphaFoldDB" id="A0A1B7XEP7"/>
<proteinExistence type="predicted"/>
<keyword evidence="1" id="KW-0812">Transmembrane</keyword>
<feature type="transmembrane region" description="Helical" evidence="1">
    <location>
        <begin position="6"/>
        <end position="29"/>
    </location>
</feature>
<evidence type="ECO:0000256" key="1">
    <source>
        <dbReference type="SAM" id="Phobius"/>
    </source>
</evidence>
<keyword evidence="1" id="KW-1133">Transmembrane helix</keyword>
<evidence type="ECO:0000313" key="3">
    <source>
        <dbReference type="Proteomes" id="UP000091979"/>
    </source>
</evidence>
<dbReference type="PROSITE" id="PS51257">
    <property type="entry name" value="PROKAR_LIPOPROTEIN"/>
    <property type="match status" value="1"/>
</dbReference>
<dbReference type="RefSeq" id="WP_066853850.1">
    <property type="nucleotide sequence ID" value="NZ_JXMS01000009.1"/>
</dbReference>
<organism evidence="2 3">
    <name type="scientific">Halodesulfovibrio spirochaetisodalis</name>
    <dbReference type="NCBI Taxonomy" id="1560234"/>
    <lineage>
        <taxon>Bacteria</taxon>
        <taxon>Pseudomonadati</taxon>
        <taxon>Thermodesulfobacteriota</taxon>
        <taxon>Desulfovibrionia</taxon>
        <taxon>Desulfovibrionales</taxon>
        <taxon>Desulfovibrionaceae</taxon>
        <taxon>Halodesulfovibrio</taxon>
    </lineage>
</organism>